<dbReference type="InterPro" id="IPR051030">
    <property type="entry name" value="Vitamin_B12-ABC_binding"/>
</dbReference>
<gene>
    <name evidence="2" type="ORF">G3569_14405</name>
</gene>
<dbReference type="EMBL" id="JAALLS010000021">
    <property type="protein sequence ID" value="NGP89547.1"/>
    <property type="molecule type" value="Genomic_DNA"/>
</dbReference>
<dbReference type="Proteomes" id="UP000479132">
    <property type="component" value="Unassembled WGS sequence"/>
</dbReference>
<organism evidence="2 3">
    <name type="scientific">Fodinibius halophilus</name>
    <dbReference type="NCBI Taxonomy" id="1736908"/>
    <lineage>
        <taxon>Bacteria</taxon>
        <taxon>Pseudomonadati</taxon>
        <taxon>Balneolota</taxon>
        <taxon>Balneolia</taxon>
        <taxon>Balneolales</taxon>
        <taxon>Balneolaceae</taxon>
        <taxon>Fodinibius</taxon>
    </lineage>
</organism>
<accession>A0A6M1T612</accession>
<dbReference type="PROSITE" id="PS50983">
    <property type="entry name" value="FE_B12_PBP"/>
    <property type="match status" value="1"/>
</dbReference>
<dbReference type="Gene3D" id="3.40.50.1980">
    <property type="entry name" value="Nitrogenase molybdenum iron protein domain"/>
    <property type="match status" value="2"/>
</dbReference>
<comment type="caution">
    <text evidence="2">The sequence shown here is derived from an EMBL/GenBank/DDBJ whole genome shotgun (WGS) entry which is preliminary data.</text>
</comment>
<feature type="domain" description="Fe/B12 periplasmic-binding" evidence="1">
    <location>
        <begin position="2"/>
        <end position="289"/>
    </location>
</feature>
<evidence type="ECO:0000313" key="2">
    <source>
        <dbReference type="EMBL" id="NGP89547.1"/>
    </source>
</evidence>
<dbReference type="CDD" id="cd01144">
    <property type="entry name" value="BtuF"/>
    <property type="match status" value="1"/>
</dbReference>
<reference evidence="2 3" key="1">
    <citation type="submission" date="2020-02" db="EMBL/GenBank/DDBJ databases">
        <title>Aliifodinibius halophilus 2W32, complete genome.</title>
        <authorList>
            <person name="Li Y."/>
            <person name="Wu S."/>
        </authorList>
    </citation>
    <scope>NUCLEOTIDE SEQUENCE [LARGE SCALE GENOMIC DNA]</scope>
    <source>
        <strain evidence="2 3">2W32</strain>
    </source>
</reference>
<evidence type="ECO:0000259" key="1">
    <source>
        <dbReference type="PROSITE" id="PS50983"/>
    </source>
</evidence>
<evidence type="ECO:0000313" key="3">
    <source>
        <dbReference type="Proteomes" id="UP000479132"/>
    </source>
</evidence>
<dbReference type="PANTHER" id="PTHR42860">
    <property type="entry name" value="VITAMIN B12-BINDING PROTEIN"/>
    <property type="match status" value="1"/>
</dbReference>
<proteinExistence type="predicted"/>
<name>A0A6M1T612_9BACT</name>
<dbReference type="SUPFAM" id="SSF53807">
    <property type="entry name" value="Helical backbone' metal receptor"/>
    <property type="match status" value="1"/>
</dbReference>
<dbReference type="InterPro" id="IPR002491">
    <property type="entry name" value="ABC_transptr_periplasmic_BD"/>
</dbReference>
<keyword evidence="3" id="KW-1185">Reference proteome</keyword>
<dbReference type="PANTHER" id="PTHR42860:SF1">
    <property type="entry name" value="VITAMIN B12-BINDING PROTEIN"/>
    <property type="match status" value="1"/>
</dbReference>
<protein>
    <submittedName>
        <fullName evidence="2">Cobalamin-binding protein</fullName>
    </submittedName>
</protein>
<dbReference type="RefSeq" id="WP_165270412.1">
    <property type="nucleotide sequence ID" value="NZ_JAALLS010000021.1"/>
</dbReference>
<dbReference type="AlphaFoldDB" id="A0A6M1T612"/>
<dbReference type="Pfam" id="PF01497">
    <property type="entry name" value="Peripla_BP_2"/>
    <property type="match status" value="1"/>
</dbReference>
<sequence length="315" mass="35029">MRIVSLLPSTTEIVAALGKSDQLVGRSHECDFPEGISDLPACTEPKFNPDGTSYQIDQRVKALLQEGLSVYRVDQEKLEALKPDIVITQDHCEVCAVSLDDVKEAVRSYVGDHVEVVSVSPTDLSSVVASIRTIAEAIDASDQAEMVMQSMKSDLQQIQQKTAKLHHPDILAIEWLDPFMAAGNWVPELIQLAGGRPLGAEAGKHSPWLEWESIRRWNPDIITIIPCGYDIEESLSELSNLTSQDGWQGLDAVRNNQVYVADGNQYFNRPGPRLVDSTRILAEIMHPGFFSKSNSDSSRWINLAKHQFHQSIKKI</sequence>